<evidence type="ECO:0000256" key="1">
    <source>
        <dbReference type="SAM" id="SignalP"/>
    </source>
</evidence>
<organism evidence="2 3">
    <name type="scientific">Corallibacter vietnamensis</name>
    <dbReference type="NCBI Taxonomy" id="904130"/>
    <lineage>
        <taxon>Bacteria</taxon>
        <taxon>Pseudomonadati</taxon>
        <taxon>Bacteroidota</taxon>
        <taxon>Flavobacteriia</taxon>
        <taxon>Flavobacteriales</taxon>
        <taxon>Flavobacteriaceae</taxon>
        <taxon>Corallibacter</taxon>
    </lineage>
</organism>
<name>A0ABP7GUQ0_9FLAO</name>
<evidence type="ECO:0000313" key="2">
    <source>
        <dbReference type="EMBL" id="GAA3774787.1"/>
    </source>
</evidence>
<feature type="signal peptide" evidence="1">
    <location>
        <begin position="1"/>
        <end position="29"/>
    </location>
</feature>
<dbReference type="PROSITE" id="PS51257">
    <property type="entry name" value="PROKAR_LIPOPROTEIN"/>
    <property type="match status" value="1"/>
</dbReference>
<feature type="chain" id="PRO_5045319761" description="Rieske domain-containing protein" evidence="1">
    <location>
        <begin position="30"/>
        <end position="162"/>
    </location>
</feature>
<keyword evidence="3" id="KW-1185">Reference proteome</keyword>
<evidence type="ECO:0008006" key="4">
    <source>
        <dbReference type="Google" id="ProtNLM"/>
    </source>
</evidence>
<protein>
    <recommendedName>
        <fullName evidence="4">Rieske domain-containing protein</fullName>
    </recommendedName>
</protein>
<gene>
    <name evidence="2" type="ORF">GCM10022271_03630</name>
</gene>
<dbReference type="RefSeq" id="WP_344726463.1">
    <property type="nucleotide sequence ID" value="NZ_BAABBI010000001.1"/>
</dbReference>
<dbReference type="EMBL" id="BAABBI010000001">
    <property type="protein sequence ID" value="GAA3774787.1"/>
    <property type="molecule type" value="Genomic_DNA"/>
</dbReference>
<reference evidence="3" key="1">
    <citation type="journal article" date="2019" name="Int. J. Syst. Evol. Microbiol.">
        <title>The Global Catalogue of Microorganisms (GCM) 10K type strain sequencing project: providing services to taxonomists for standard genome sequencing and annotation.</title>
        <authorList>
            <consortium name="The Broad Institute Genomics Platform"/>
            <consortium name="The Broad Institute Genome Sequencing Center for Infectious Disease"/>
            <person name="Wu L."/>
            <person name="Ma J."/>
        </authorList>
    </citation>
    <scope>NUCLEOTIDE SEQUENCE [LARGE SCALE GENOMIC DNA]</scope>
    <source>
        <strain evidence="3">JCM 17525</strain>
    </source>
</reference>
<keyword evidence="1" id="KW-0732">Signal</keyword>
<sequence length="162" mass="18370">MKNHSKQPISSVIKLICFMLLAVFFTASCNKNDDNSLLINNQYLPNYQFDSQNTINTNLPQYNDLKFAGNYVVLPQYGINGVVLFYAGSNQYSAFELSDPNHYLQTCSKLTMEGIIAHCSCDNDENSYEIFNGIGQEGTVGPYTLRRYFVEVNGDIIRVYNN</sequence>
<dbReference type="Proteomes" id="UP001501456">
    <property type="component" value="Unassembled WGS sequence"/>
</dbReference>
<proteinExistence type="predicted"/>
<evidence type="ECO:0000313" key="3">
    <source>
        <dbReference type="Proteomes" id="UP001501456"/>
    </source>
</evidence>
<accession>A0ABP7GUQ0</accession>
<comment type="caution">
    <text evidence="2">The sequence shown here is derived from an EMBL/GenBank/DDBJ whole genome shotgun (WGS) entry which is preliminary data.</text>
</comment>